<dbReference type="Proteomes" id="UP000499080">
    <property type="component" value="Unassembled WGS sequence"/>
</dbReference>
<keyword evidence="2" id="KW-1185">Reference proteome</keyword>
<sequence length="82" mass="9703">HDPYLIFWDCVTLDPRLVCSISIVTVPNPLNSLQRHFTQFPAVYVPRTCQTFGGADEQRTVKAWEPWWSLWNQFPVYVFLME</sequence>
<accession>A0A4Y2T6C1</accession>
<proteinExistence type="predicted"/>
<protein>
    <submittedName>
        <fullName evidence="1">Uncharacterized protein</fullName>
    </submittedName>
</protein>
<feature type="non-terminal residue" evidence="1">
    <location>
        <position position="1"/>
    </location>
</feature>
<gene>
    <name evidence="1" type="ORF">AVEN_54919-2_1</name>
</gene>
<reference evidence="1 2" key="1">
    <citation type="journal article" date="2019" name="Sci. Rep.">
        <title>Orb-weaving spider Araneus ventricosus genome elucidates the spidroin gene catalogue.</title>
        <authorList>
            <person name="Kono N."/>
            <person name="Nakamura H."/>
            <person name="Ohtoshi R."/>
            <person name="Moran D.A.P."/>
            <person name="Shinohara A."/>
            <person name="Yoshida Y."/>
            <person name="Fujiwara M."/>
            <person name="Mori M."/>
            <person name="Tomita M."/>
            <person name="Arakawa K."/>
        </authorList>
    </citation>
    <scope>NUCLEOTIDE SEQUENCE [LARGE SCALE GENOMIC DNA]</scope>
</reference>
<evidence type="ECO:0000313" key="2">
    <source>
        <dbReference type="Proteomes" id="UP000499080"/>
    </source>
</evidence>
<dbReference type="EMBL" id="BGPR01026045">
    <property type="protein sequence ID" value="GBN95470.1"/>
    <property type="molecule type" value="Genomic_DNA"/>
</dbReference>
<comment type="caution">
    <text evidence="1">The sequence shown here is derived from an EMBL/GenBank/DDBJ whole genome shotgun (WGS) entry which is preliminary data.</text>
</comment>
<dbReference type="AlphaFoldDB" id="A0A4Y2T6C1"/>
<evidence type="ECO:0000313" key="1">
    <source>
        <dbReference type="EMBL" id="GBN95470.1"/>
    </source>
</evidence>
<organism evidence="1 2">
    <name type="scientific">Araneus ventricosus</name>
    <name type="common">Orbweaver spider</name>
    <name type="synonym">Epeira ventricosa</name>
    <dbReference type="NCBI Taxonomy" id="182803"/>
    <lineage>
        <taxon>Eukaryota</taxon>
        <taxon>Metazoa</taxon>
        <taxon>Ecdysozoa</taxon>
        <taxon>Arthropoda</taxon>
        <taxon>Chelicerata</taxon>
        <taxon>Arachnida</taxon>
        <taxon>Araneae</taxon>
        <taxon>Araneomorphae</taxon>
        <taxon>Entelegynae</taxon>
        <taxon>Araneoidea</taxon>
        <taxon>Araneidae</taxon>
        <taxon>Araneus</taxon>
    </lineage>
</organism>
<name>A0A4Y2T6C1_ARAVE</name>